<comment type="caution">
    <text evidence="2">The sequence shown here is derived from an EMBL/GenBank/DDBJ whole genome shotgun (WGS) entry which is preliminary data.</text>
</comment>
<accession>A0A120AFV0</accession>
<gene>
    <name evidence="2" type="ORF">AZ78_1151</name>
</gene>
<evidence type="ECO:0000313" key="3">
    <source>
        <dbReference type="Proteomes" id="UP000023435"/>
    </source>
</evidence>
<dbReference type="AlphaFoldDB" id="A0A120AFV0"/>
<dbReference type="EMBL" id="JAJA02000001">
    <property type="protein sequence ID" value="KWS03603.1"/>
    <property type="molecule type" value="Genomic_DNA"/>
</dbReference>
<keyword evidence="3" id="KW-1185">Reference proteome</keyword>
<evidence type="ECO:0000313" key="2">
    <source>
        <dbReference type="EMBL" id="KWS03603.1"/>
    </source>
</evidence>
<protein>
    <submittedName>
        <fullName evidence="2">Uncharacterized protein</fullName>
    </submittedName>
</protein>
<name>A0A120AFV0_9GAMM</name>
<dbReference type="Proteomes" id="UP000023435">
    <property type="component" value="Unassembled WGS sequence"/>
</dbReference>
<proteinExistence type="predicted"/>
<evidence type="ECO:0000256" key="1">
    <source>
        <dbReference type="SAM" id="MobiDB-lite"/>
    </source>
</evidence>
<organism evidence="2 3">
    <name type="scientific">Lysobacter capsici AZ78</name>
    <dbReference type="NCBI Taxonomy" id="1444315"/>
    <lineage>
        <taxon>Bacteria</taxon>
        <taxon>Pseudomonadati</taxon>
        <taxon>Pseudomonadota</taxon>
        <taxon>Gammaproteobacteria</taxon>
        <taxon>Lysobacterales</taxon>
        <taxon>Lysobacteraceae</taxon>
        <taxon>Lysobacter</taxon>
    </lineage>
</organism>
<feature type="region of interest" description="Disordered" evidence="1">
    <location>
        <begin position="1"/>
        <end position="23"/>
    </location>
</feature>
<reference evidence="2 3" key="1">
    <citation type="journal article" date="2014" name="Genome Announc.">
        <title>Draft Genome Sequence of Lysobacter capsici AZ78, a Bacterium Antagonistic to Plant-Pathogenic Oomycetes.</title>
        <authorList>
            <person name="Puopolo G."/>
            <person name="Sonego P."/>
            <person name="Engelen K."/>
            <person name="Pertot I."/>
        </authorList>
    </citation>
    <scope>NUCLEOTIDE SEQUENCE [LARGE SCALE GENOMIC DNA]</scope>
    <source>
        <strain evidence="2 3">AZ78</strain>
    </source>
</reference>
<sequence length="56" mass="6151">MTVGPRGKREPGGRHRHDNGIEPAGLDAVETCARRLYFLIHPFSRPGPSGFPLPTQ</sequence>